<keyword evidence="8" id="KW-0186">Copper</keyword>
<keyword evidence="10" id="KW-1015">Disulfide bond</keyword>
<comment type="subcellular location">
    <subcellularLocation>
        <location evidence="2">Secreted</location>
    </subcellularLocation>
</comment>
<organism evidence="17 18">
    <name type="scientific">Pleurostoma richardsiae</name>
    <dbReference type="NCBI Taxonomy" id="41990"/>
    <lineage>
        <taxon>Eukaryota</taxon>
        <taxon>Fungi</taxon>
        <taxon>Dikarya</taxon>
        <taxon>Ascomycota</taxon>
        <taxon>Pezizomycotina</taxon>
        <taxon>Sordariomycetes</taxon>
        <taxon>Sordariomycetidae</taxon>
        <taxon>Calosphaeriales</taxon>
        <taxon>Pleurostomataceae</taxon>
        <taxon>Pleurostoma</taxon>
    </lineage>
</organism>
<dbReference type="Pfam" id="PF03443">
    <property type="entry name" value="AA9"/>
    <property type="match status" value="1"/>
</dbReference>
<keyword evidence="18" id="KW-1185">Reference proteome</keyword>
<evidence type="ECO:0000256" key="10">
    <source>
        <dbReference type="ARBA" id="ARBA00023157"/>
    </source>
</evidence>
<evidence type="ECO:0000259" key="16">
    <source>
        <dbReference type="Pfam" id="PF03443"/>
    </source>
</evidence>
<dbReference type="PANTHER" id="PTHR33353:SF11">
    <property type="entry name" value="GLYCOSYLHYDROLASE FAMILY 61-7 PROTEIN"/>
    <property type="match status" value="1"/>
</dbReference>
<dbReference type="Gene3D" id="2.70.50.70">
    <property type="match status" value="1"/>
</dbReference>
<evidence type="ECO:0000256" key="12">
    <source>
        <dbReference type="ARBA" id="ARBA00023326"/>
    </source>
</evidence>
<evidence type="ECO:0000256" key="4">
    <source>
        <dbReference type="ARBA" id="ARBA00022723"/>
    </source>
</evidence>
<keyword evidence="9" id="KW-0503">Monooxygenase</keyword>
<comment type="caution">
    <text evidence="17">The sequence shown here is derived from an EMBL/GenBank/DDBJ whole genome shotgun (WGS) entry which is preliminary data.</text>
</comment>
<proteinExistence type="inferred from homology"/>
<evidence type="ECO:0000256" key="1">
    <source>
        <dbReference type="ARBA" id="ARBA00001973"/>
    </source>
</evidence>
<dbReference type="GO" id="GO:0005576">
    <property type="term" value="C:extracellular region"/>
    <property type="evidence" value="ECO:0007669"/>
    <property type="project" value="UniProtKB-SubCell"/>
</dbReference>
<evidence type="ECO:0000313" key="17">
    <source>
        <dbReference type="EMBL" id="KAJ9139212.1"/>
    </source>
</evidence>
<protein>
    <recommendedName>
        <fullName evidence="15">lytic cellulose monooxygenase (C4-dehydrogenating)</fullName>
        <ecNumber evidence="15">1.14.99.56</ecNumber>
    </recommendedName>
</protein>
<dbReference type="InterPro" id="IPR005103">
    <property type="entry name" value="AA9_LPMO"/>
</dbReference>
<evidence type="ECO:0000256" key="7">
    <source>
        <dbReference type="ARBA" id="ARBA00023002"/>
    </source>
</evidence>
<keyword evidence="5" id="KW-0732">Signal</keyword>
<sequence>MKCLQKFAVAVSLAASQVSSHYIFWQFSLGSTKYPVYEYIRENTNQNSPVTDLSSSDLRCNVGANGSTTETITVKAGDQFTFTLDTPVYHQGPISLFMSKASTTASAYDGSGSWFKIYDWGPDFSSGQATWPMYGSYTYNIPTCIPDGEYLLRIQSLAIHNPYPAGIPQFYISCAQVKVTDGGSATPTPTVSIPGAFKSTDPGYTVNIYTNFHNYTVPAGPVDDSGLFEITEDDLVSKKTLLSLCRTARRLRDIAQPLLYHRYYSARLRHKDLVLFLRTIVERPDLAYHVRTAHIAIIEYRMFNSSNSAIPAPMKASFGRVGVTVPEGIDIGNRYAVYQAMAQLIVAQLPRVQDLDLVLSSYESPTENVFWVFDQLADAEPRKVTFYHLRNIRFHGEQAQEDISLRSLSRFLSLAPNLQRLLTAYCYGDSRLSGTLPLANVVDLRLNLTRHTLGQLQPILSSCGPLQKFAYESDRDSEGDEVSPRQLAAALLHHRDTLRWLELRFSGDVAEGEEIESLKAFSQLETLRIDVAGFGSPNRLPPDDNSLLVNALPGSIQDLAILDIIQEEGRHILEIAKKRSLFPELHRVGVDGTPIDTYDKEACTALENAFAEAGIGFRLKVSVCGGGCRTHFRSNPDTRRSWYVVNVADRRTTISKTRVQLSPREKLPDAGKFFGADLPSDR</sequence>
<dbReference type="EMBL" id="JANBVO010000027">
    <property type="protein sequence ID" value="KAJ9139212.1"/>
    <property type="molecule type" value="Genomic_DNA"/>
</dbReference>
<evidence type="ECO:0000256" key="5">
    <source>
        <dbReference type="ARBA" id="ARBA00022729"/>
    </source>
</evidence>
<comment type="cofactor">
    <cofactor evidence="1">
        <name>Cu(2+)</name>
        <dbReference type="ChEBI" id="CHEBI:29036"/>
    </cofactor>
</comment>
<keyword evidence="17" id="KW-0378">Hydrolase</keyword>
<evidence type="ECO:0000256" key="13">
    <source>
        <dbReference type="ARBA" id="ARBA00044502"/>
    </source>
</evidence>
<keyword evidence="6" id="KW-0136">Cellulose degradation</keyword>
<evidence type="ECO:0000256" key="15">
    <source>
        <dbReference type="ARBA" id="ARBA00047174"/>
    </source>
</evidence>
<evidence type="ECO:0000256" key="3">
    <source>
        <dbReference type="ARBA" id="ARBA00022525"/>
    </source>
</evidence>
<dbReference type="Proteomes" id="UP001174694">
    <property type="component" value="Unassembled WGS sequence"/>
</dbReference>
<evidence type="ECO:0000256" key="9">
    <source>
        <dbReference type="ARBA" id="ARBA00023033"/>
    </source>
</evidence>
<name>A0AA38RAC5_9PEZI</name>
<dbReference type="PANTHER" id="PTHR33353">
    <property type="entry name" value="PUTATIVE (AFU_ORTHOLOGUE AFUA_1G12560)-RELATED"/>
    <property type="match status" value="1"/>
</dbReference>
<keyword evidence="12" id="KW-0624">Polysaccharide degradation</keyword>
<dbReference type="GO" id="GO:0016787">
    <property type="term" value="F:hydrolase activity"/>
    <property type="evidence" value="ECO:0007669"/>
    <property type="project" value="UniProtKB-KW"/>
</dbReference>
<evidence type="ECO:0000256" key="6">
    <source>
        <dbReference type="ARBA" id="ARBA00023001"/>
    </source>
</evidence>
<evidence type="ECO:0000256" key="14">
    <source>
        <dbReference type="ARBA" id="ARBA00045077"/>
    </source>
</evidence>
<reference evidence="17" key="1">
    <citation type="submission" date="2022-07" db="EMBL/GenBank/DDBJ databases">
        <title>Fungi with potential for degradation of polypropylene.</title>
        <authorList>
            <person name="Gostincar C."/>
        </authorList>
    </citation>
    <scope>NUCLEOTIDE SEQUENCE</scope>
    <source>
        <strain evidence="17">EXF-13308</strain>
    </source>
</reference>
<comment type="similarity">
    <text evidence="13">Belongs to the polysaccharide monooxygenase AA9 family.</text>
</comment>
<evidence type="ECO:0000256" key="8">
    <source>
        <dbReference type="ARBA" id="ARBA00023008"/>
    </source>
</evidence>
<dbReference type="GO" id="GO:0046872">
    <property type="term" value="F:metal ion binding"/>
    <property type="evidence" value="ECO:0007669"/>
    <property type="project" value="UniProtKB-KW"/>
</dbReference>
<evidence type="ECO:0000256" key="11">
    <source>
        <dbReference type="ARBA" id="ARBA00023277"/>
    </source>
</evidence>
<dbReference type="EC" id="1.14.99.56" evidence="15"/>
<keyword evidence="3" id="KW-0964">Secreted</keyword>
<evidence type="ECO:0000313" key="18">
    <source>
        <dbReference type="Proteomes" id="UP001174694"/>
    </source>
</evidence>
<dbReference type="AlphaFoldDB" id="A0AA38RAC5"/>
<feature type="domain" description="Auxiliary Activity family 9 catalytic" evidence="16">
    <location>
        <begin position="21"/>
        <end position="213"/>
    </location>
</feature>
<keyword evidence="4" id="KW-0479">Metal-binding</keyword>
<keyword evidence="11" id="KW-0119">Carbohydrate metabolism</keyword>
<dbReference type="GO" id="GO:0004497">
    <property type="term" value="F:monooxygenase activity"/>
    <property type="evidence" value="ECO:0007669"/>
    <property type="project" value="UniProtKB-KW"/>
</dbReference>
<accession>A0AA38RAC5</accession>
<dbReference type="CDD" id="cd21175">
    <property type="entry name" value="LPMO_AA9"/>
    <property type="match status" value="1"/>
</dbReference>
<dbReference type="InterPro" id="IPR049892">
    <property type="entry name" value="AA9"/>
</dbReference>
<keyword evidence="7" id="KW-0560">Oxidoreductase</keyword>
<dbReference type="GO" id="GO:0030245">
    <property type="term" value="P:cellulose catabolic process"/>
    <property type="evidence" value="ECO:0007669"/>
    <property type="project" value="UniProtKB-KW"/>
</dbReference>
<comment type="catalytic activity">
    <reaction evidence="14">
        <text>[(1-&gt;4)-beta-D-glucosyl]n+m + reduced acceptor + O2 = 4-dehydro-beta-D-glucosyl-[(1-&gt;4)-beta-D-glucosyl]n-1 + [(1-&gt;4)-beta-D-glucosyl]m + acceptor + H2O.</text>
        <dbReference type="EC" id="1.14.99.56"/>
    </reaction>
</comment>
<gene>
    <name evidence="17" type="ORF">NKR23_g8117</name>
</gene>
<evidence type="ECO:0000256" key="2">
    <source>
        <dbReference type="ARBA" id="ARBA00004613"/>
    </source>
</evidence>